<dbReference type="Proteomes" id="UP001501081">
    <property type="component" value="Unassembled WGS sequence"/>
</dbReference>
<dbReference type="Pfam" id="PF12833">
    <property type="entry name" value="HTH_18"/>
    <property type="match status" value="1"/>
</dbReference>
<evidence type="ECO:0000313" key="6">
    <source>
        <dbReference type="Proteomes" id="UP001501081"/>
    </source>
</evidence>
<dbReference type="InterPro" id="IPR009057">
    <property type="entry name" value="Homeodomain-like_sf"/>
</dbReference>
<evidence type="ECO:0000256" key="2">
    <source>
        <dbReference type="ARBA" id="ARBA00023125"/>
    </source>
</evidence>
<keyword evidence="6" id="KW-1185">Reference proteome</keyword>
<gene>
    <name evidence="5" type="ORF">GCM10022246_07530</name>
</gene>
<organism evidence="5 6">
    <name type="scientific">Pedobacter ginsengiterrae</name>
    <dbReference type="NCBI Taxonomy" id="871696"/>
    <lineage>
        <taxon>Bacteria</taxon>
        <taxon>Pseudomonadati</taxon>
        <taxon>Bacteroidota</taxon>
        <taxon>Sphingobacteriia</taxon>
        <taxon>Sphingobacteriales</taxon>
        <taxon>Sphingobacteriaceae</taxon>
        <taxon>Pedobacter</taxon>
    </lineage>
</organism>
<dbReference type="PROSITE" id="PS01124">
    <property type="entry name" value="HTH_ARAC_FAMILY_2"/>
    <property type="match status" value="1"/>
</dbReference>
<evidence type="ECO:0000259" key="4">
    <source>
        <dbReference type="PROSITE" id="PS01124"/>
    </source>
</evidence>
<name>A0ABP7NX91_9SPHI</name>
<dbReference type="InterPro" id="IPR018060">
    <property type="entry name" value="HTH_AraC"/>
</dbReference>
<dbReference type="InterPro" id="IPR018062">
    <property type="entry name" value="HTH_AraC-typ_CS"/>
</dbReference>
<dbReference type="PROSITE" id="PS00041">
    <property type="entry name" value="HTH_ARAC_FAMILY_1"/>
    <property type="match status" value="1"/>
</dbReference>
<feature type="domain" description="HTH araC/xylS-type" evidence="4">
    <location>
        <begin position="40"/>
        <end position="143"/>
    </location>
</feature>
<dbReference type="PANTHER" id="PTHR43280">
    <property type="entry name" value="ARAC-FAMILY TRANSCRIPTIONAL REGULATOR"/>
    <property type="match status" value="1"/>
</dbReference>
<keyword evidence="2" id="KW-0238">DNA-binding</keyword>
<protein>
    <recommendedName>
        <fullName evidence="4">HTH araC/xylS-type domain-containing protein</fullName>
    </recommendedName>
</protein>
<dbReference type="EMBL" id="BAABAK010000003">
    <property type="protein sequence ID" value="GAA3956012.1"/>
    <property type="molecule type" value="Genomic_DNA"/>
</dbReference>
<keyword evidence="1" id="KW-0805">Transcription regulation</keyword>
<sequence>MRKTDRLQESQVLSTSEDKSDINALEKTKAKMVDENLVQQVETFIIEKQIFRKNGLTLSELASQLDVPSHKLSDLFNNHYQLNFNNYINNLRLVYIKERLDSGAWKQLTLEAIALDAGFSSRNTFFVAFKKSTGKTPSTYLKDLKKA</sequence>
<accession>A0ABP7NX91</accession>
<proteinExistence type="predicted"/>
<evidence type="ECO:0000256" key="1">
    <source>
        <dbReference type="ARBA" id="ARBA00023015"/>
    </source>
</evidence>
<reference evidence="6" key="1">
    <citation type="journal article" date="2019" name="Int. J. Syst. Evol. Microbiol.">
        <title>The Global Catalogue of Microorganisms (GCM) 10K type strain sequencing project: providing services to taxonomists for standard genome sequencing and annotation.</title>
        <authorList>
            <consortium name="The Broad Institute Genomics Platform"/>
            <consortium name="The Broad Institute Genome Sequencing Center for Infectious Disease"/>
            <person name="Wu L."/>
            <person name="Ma J."/>
        </authorList>
    </citation>
    <scope>NUCLEOTIDE SEQUENCE [LARGE SCALE GENOMIC DNA]</scope>
    <source>
        <strain evidence="6">JCM 17338</strain>
    </source>
</reference>
<evidence type="ECO:0000256" key="3">
    <source>
        <dbReference type="ARBA" id="ARBA00023163"/>
    </source>
</evidence>
<comment type="caution">
    <text evidence="5">The sequence shown here is derived from an EMBL/GenBank/DDBJ whole genome shotgun (WGS) entry which is preliminary data.</text>
</comment>
<dbReference type="SMART" id="SM00342">
    <property type="entry name" value="HTH_ARAC"/>
    <property type="match status" value="1"/>
</dbReference>
<dbReference type="PANTHER" id="PTHR43280:SF29">
    <property type="entry name" value="ARAC-FAMILY TRANSCRIPTIONAL REGULATOR"/>
    <property type="match status" value="1"/>
</dbReference>
<evidence type="ECO:0000313" key="5">
    <source>
        <dbReference type="EMBL" id="GAA3956012.1"/>
    </source>
</evidence>
<dbReference type="Gene3D" id="1.10.10.60">
    <property type="entry name" value="Homeodomain-like"/>
    <property type="match status" value="2"/>
</dbReference>
<keyword evidence="3" id="KW-0804">Transcription</keyword>
<dbReference type="SUPFAM" id="SSF46689">
    <property type="entry name" value="Homeodomain-like"/>
    <property type="match status" value="1"/>
</dbReference>